<feature type="transmembrane region" description="Helical" evidence="5">
    <location>
        <begin position="115"/>
        <end position="133"/>
    </location>
</feature>
<evidence type="ECO:0000313" key="6">
    <source>
        <dbReference type="EMBL" id="MEA5446819.1"/>
    </source>
</evidence>
<evidence type="ECO:0000256" key="5">
    <source>
        <dbReference type="SAM" id="Phobius"/>
    </source>
</evidence>
<keyword evidence="3 5" id="KW-1133">Transmembrane helix</keyword>
<dbReference type="Pfam" id="PF01124">
    <property type="entry name" value="MAPEG"/>
    <property type="match status" value="1"/>
</dbReference>
<dbReference type="GO" id="GO:0016020">
    <property type="term" value="C:membrane"/>
    <property type="evidence" value="ECO:0007669"/>
    <property type="project" value="UniProtKB-SubCell"/>
</dbReference>
<dbReference type="RefSeq" id="WP_346053375.1">
    <property type="nucleotide sequence ID" value="NZ_JAYGII010000062.1"/>
</dbReference>
<organism evidence="6 7">
    <name type="scientific">Natronospira elongata</name>
    <dbReference type="NCBI Taxonomy" id="3110268"/>
    <lineage>
        <taxon>Bacteria</taxon>
        <taxon>Pseudomonadati</taxon>
        <taxon>Pseudomonadota</taxon>
        <taxon>Gammaproteobacteria</taxon>
        <taxon>Natronospirales</taxon>
        <taxon>Natronospiraceae</taxon>
        <taxon>Natronospira</taxon>
    </lineage>
</organism>
<comment type="subcellular location">
    <subcellularLocation>
        <location evidence="1">Membrane</location>
    </subcellularLocation>
</comment>
<sequence>MSLSVIALIGIIAWTFLLIFINEIMRSWLVLSGRKDPGTFQPDGSDVSPFAHRLARAHANCYESFPLIGGVLLLAIATGHTAITDPLALWLLAARIIQSGIHLASIAGPAVTARFVFYFIQLLIVGWWLIGFACEYLL</sequence>
<name>A0AAP6MKS9_9GAMM</name>
<feature type="transmembrane region" description="Helical" evidence="5">
    <location>
        <begin position="6"/>
        <end position="25"/>
    </location>
</feature>
<keyword evidence="2 5" id="KW-0812">Transmembrane</keyword>
<keyword evidence="4 5" id="KW-0472">Membrane</keyword>
<feature type="transmembrane region" description="Helical" evidence="5">
    <location>
        <begin position="65"/>
        <end position="83"/>
    </location>
</feature>
<evidence type="ECO:0000256" key="2">
    <source>
        <dbReference type="ARBA" id="ARBA00022692"/>
    </source>
</evidence>
<proteinExistence type="predicted"/>
<accession>A0AAP6MKS9</accession>
<comment type="caution">
    <text evidence="6">The sequence shown here is derived from an EMBL/GenBank/DDBJ whole genome shotgun (WGS) entry which is preliminary data.</text>
</comment>
<dbReference type="InterPro" id="IPR023352">
    <property type="entry name" value="MAPEG-like_dom_sf"/>
</dbReference>
<protein>
    <submittedName>
        <fullName evidence="6">MAPEG family protein</fullName>
    </submittedName>
</protein>
<evidence type="ECO:0000256" key="3">
    <source>
        <dbReference type="ARBA" id="ARBA00022989"/>
    </source>
</evidence>
<reference evidence="6 7" key="1">
    <citation type="submission" date="2023-12" db="EMBL/GenBank/DDBJ databases">
        <title>Whole-genome sequencing of halo(alkali)philic microorganisms from hypersaline lakes.</title>
        <authorList>
            <person name="Sorokin D.Y."/>
            <person name="Merkel A.Y."/>
            <person name="Messina E."/>
            <person name="Yakimov M."/>
        </authorList>
    </citation>
    <scope>NUCLEOTIDE SEQUENCE [LARGE SCALE GENOMIC DNA]</scope>
    <source>
        <strain evidence="6 7">AB-CW1</strain>
    </source>
</reference>
<gene>
    <name evidence="6" type="ORF">VCB98_13410</name>
</gene>
<dbReference type="Proteomes" id="UP001302316">
    <property type="component" value="Unassembled WGS sequence"/>
</dbReference>
<dbReference type="InterPro" id="IPR001129">
    <property type="entry name" value="Membr-assoc_MAPEG"/>
</dbReference>
<evidence type="ECO:0000256" key="4">
    <source>
        <dbReference type="ARBA" id="ARBA00023136"/>
    </source>
</evidence>
<evidence type="ECO:0000256" key="1">
    <source>
        <dbReference type="ARBA" id="ARBA00004370"/>
    </source>
</evidence>
<dbReference type="Gene3D" id="1.20.120.550">
    <property type="entry name" value="Membrane associated eicosanoid/glutathione metabolism-like domain"/>
    <property type="match status" value="1"/>
</dbReference>
<dbReference type="SUPFAM" id="SSF161084">
    <property type="entry name" value="MAPEG domain-like"/>
    <property type="match status" value="1"/>
</dbReference>
<dbReference type="EMBL" id="JAYGII010000062">
    <property type="protein sequence ID" value="MEA5446819.1"/>
    <property type="molecule type" value="Genomic_DNA"/>
</dbReference>
<keyword evidence="7" id="KW-1185">Reference proteome</keyword>
<dbReference type="AlphaFoldDB" id="A0AAP6MKS9"/>
<evidence type="ECO:0000313" key="7">
    <source>
        <dbReference type="Proteomes" id="UP001302316"/>
    </source>
</evidence>